<accession>A0A517NIC9</accession>
<dbReference type="EMBL" id="CP036525">
    <property type="protein sequence ID" value="QDT06894.1"/>
    <property type="molecule type" value="Genomic_DNA"/>
</dbReference>
<keyword evidence="2" id="KW-1185">Reference proteome</keyword>
<name>A0A517NIC9_9BACT</name>
<dbReference type="AlphaFoldDB" id="A0A517NIC9"/>
<reference evidence="1 2" key="1">
    <citation type="submission" date="2019-02" db="EMBL/GenBank/DDBJ databases">
        <title>Deep-cultivation of Planctomycetes and their phenomic and genomic characterization uncovers novel biology.</title>
        <authorList>
            <person name="Wiegand S."/>
            <person name="Jogler M."/>
            <person name="Boedeker C."/>
            <person name="Pinto D."/>
            <person name="Vollmers J."/>
            <person name="Rivas-Marin E."/>
            <person name="Kohn T."/>
            <person name="Peeters S.H."/>
            <person name="Heuer A."/>
            <person name="Rast P."/>
            <person name="Oberbeckmann S."/>
            <person name="Bunk B."/>
            <person name="Jeske O."/>
            <person name="Meyerdierks A."/>
            <person name="Storesund J.E."/>
            <person name="Kallscheuer N."/>
            <person name="Luecker S."/>
            <person name="Lage O.M."/>
            <person name="Pohl T."/>
            <person name="Merkel B.J."/>
            <person name="Hornburger P."/>
            <person name="Mueller R.-W."/>
            <person name="Bruemmer F."/>
            <person name="Labrenz M."/>
            <person name="Spormann A.M."/>
            <person name="Op den Camp H."/>
            <person name="Overmann J."/>
            <person name="Amann R."/>
            <person name="Jetten M.S.M."/>
            <person name="Mascher T."/>
            <person name="Medema M.H."/>
            <person name="Devos D.P."/>
            <person name="Kaster A.-K."/>
            <person name="Ovreas L."/>
            <person name="Rohde M."/>
            <person name="Galperin M.Y."/>
            <person name="Jogler C."/>
        </authorList>
    </citation>
    <scope>NUCLEOTIDE SEQUENCE [LARGE SCALE GENOMIC DNA]</scope>
    <source>
        <strain evidence="1 2">K22_7</strain>
    </source>
</reference>
<evidence type="ECO:0000313" key="1">
    <source>
        <dbReference type="EMBL" id="QDT06894.1"/>
    </source>
</evidence>
<dbReference type="RefSeq" id="WP_145174152.1">
    <property type="nucleotide sequence ID" value="NZ_CP036525.1"/>
</dbReference>
<gene>
    <name evidence="1" type="ORF">K227x_53170</name>
</gene>
<evidence type="ECO:0000313" key="2">
    <source>
        <dbReference type="Proteomes" id="UP000318538"/>
    </source>
</evidence>
<dbReference type="Proteomes" id="UP000318538">
    <property type="component" value="Chromosome"/>
</dbReference>
<protein>
    <submittedName>
        <fullName evidence="1">Uncharacterized protein</fullName>
    </submittedName>
</protein>
<dbReference type="KEGG" id="rlc:K227x_53170"/>
<organism evidence="1 2">
    <name type="scientific">Rubripirellula lacrimiformis</name>
    <dbReference type="NCBI Taxonomy" id="1930273"/>
    <lineage>
        <taxon>Bacteria</taxon>
        <taxon>Pseudomonadati</taxon>
        <taxon>Planctomycetota</taxon>
        <taxon>Planctomycetia</taxon>
        <taxon>Pirellulales</taxon>
        <taxon>Pirellulaceae</taxon>
        <taxon>Rubripirellula</taxon>
    </lineage>
</organism>
<proteinExistence type="predicted"/>
<sequence length="66" mass="7102">MTRDWKTAPMVIIEAAACPVCFALKPIIVRTEQGGDGSSSRRCVCRECSAHFLLVIEPPVPNSGSV</sequence>